<feature type="transmembrane region" description="Helical" evidence="1">
    <location>
        <begin position="16"/>
        <end position="34"/>
    </location>
</feature>
<evidence type="ECO:0000313" key="4">
    <source>
        <dbReference type="Proteomes" id="UP000632498"/>
    </source>
</evidence>
<keyword evidence="4" id="KW-1185">Reference proteome</keyword>
<dbReference type="InterPro" id="IPR052894">
    <property type="entry name" value="AsmA-related"/>
</dbReference>
<evidence type="ECO:0000256" key="1">
    <source>
        <dbReference type="SAM" id="Phobius"/>
    </source>
</evidence>
<organism evidence="3 4">
    <name type="scientific">Terasakiella brassicae</name>
    <dbReference type="NCBI Taxonomy" id="1634917"/>
    <lineage>
        <taxon>Bacteria</taxon>
        <taxon>Pseudomonadati</taxon>
        <taxon>Pseudomonadota</taxon>
        <taxon>Alphaproteobacteria</taxon>
        <taxon>Rhodospirillales</taxon>
        <taxon>Terasakiellaceae</taxon>
        <taxon>Terasakiella</taxon>
    </lineage>
</organism>
<feature type="domain" description="AsmA" evidence="2">
    <location>
        <begin position="14"/>
        <end position="124"/>
    </location>
</feature>
<dbReference type="EMBL" id="BMHV01000001">
    <property type="protein sequence ID" value="GGF51753.1"/>
    <property type="molecule type" value="Genomic_DNA"/>
</dbReference>
<name>A0A917BNJ4_9PROT</name>
<dbReference type="PANTHER" id="PTHR30441">
    <property type="entry name" value="DUF748 DOMAIN-CONTAINING PROTEIN"/>
    <property type="match status" value="1"/>
</dbReference>
<gene>
    <name evidence="3" type="ORF">GCM10011332_01210</name>
</gene>
<dbReference type="AlphaFoldDB" id="A0A917BNJ4"/>
<keyword evidence="1" id="KW-0812">Transmembrane</keyword>
<dbReference type="GO" id="GO:0090313">
    <property type="term" value="P:regulation of protein targeting to membrane"/>
    <property type="evidence" value="ECO:0007669"/>
    <property type="project" value="TreeGrafter"/>
</dbReference>
<evidence type="ECO:0000313" key="3">
    <source>
        <dbReference type="EMBL" id="GGF51753.1"/>
    </source>
</evidence>
<accession>A0A917BNJ4</accession>
<sequence length="623" mass="69500">MLKVDGIGIKGMKTKVPVIIIGILLILIAVPFFLPSAVYKNIIETKLEETTGLDFDFENGFSFSLLPTIRLDAKDVLFSGKIGQDVQVVGTIQSIHLDMQFWKFLSGDINVDNFLIAEPKITIEGDFTPYIPDWVRTNLSASRKNEIRYIEILQHFIEDSIFKTARVEEARFLWKKAPGTTVDIEKATLDIAKPAHNKDFSVQGNAYVNKRTLDIKIRLERPDDFLRGYRSKMTLAIDSAPIRIDYNGSAAKRQTFVSQGNLRVDIPSLFEFCNWFTDKNKCADKQGNLLILSDLKIRDQRLQIEDASYTQSPFSAKARGVIDFKTVKPEITGTITIPGHALSGLKPDFDHLRTIDLNQFFLDTFRANVDVLYGGYKLSTGEIIKPKLKIRHEDGRLSLSVDQLHLLGGLANARVRWHKGLENGYMDARIDLSSINLEKLQKELTQQVNLLGALNSSIEIQSEGSTLVALMETATIRGDFSVLDGSITNEKIASALNARPSEQFDFAELKGRVQGNRGQLVSENLSFVAPSVNVDGRMTFDFINNALTLTLNSVTQTKEGPSNGYIQIDGPLNDLSLATSKGEKTSLEGERGLLSGLLPYEEENEQPALGDEEFVIEETDLLD</sequence>
<proteinExistence type="predicted"/>
<keyword evidence="1" id="KW-0472">Membrane</keyword>
<reference evidence="3" key="2">
    <citation type="submission" date="2020-09" db="EMBL/GenBank/DDBJ databases">
        <authorList>
            <person name="Sun Q."/>
            <person name="Zhou Y."/>
        </authorList>
    </citation>
    <scope>NUCLEOTIDE SEQUENCE</scope>
    <source>
        <strain evidence="3">CGMCC 1.15254</strain>
    </source>
</reference>
<dbReference type="PANTHER" id="PTHR30441:SF4">
    <property type="entry name" value="PROTEIN ASMA"/>
    <property type="match status" value="1"/>
</dbReference>
<evidence type="ECO:0000259" key="2">
    <source>
        <dbReference type="Pfam" id="PF05170"/>
    </source>
</evidence>
<dbReference type="GO" id="GO:0005886">
    <property type="term" value="C:plasma membrane"/>
    <property type="evidence" value="ECO:0007669"/>
    <property type="project" value="TreeGrafter"/>
</dbReference>
<dbReference type="Pfam" id="PF05170">
    <property type="entry name" value="AsmA"/>
    <property type="match status" value="1"/>
</dbReference>
<dbReference type="InterPro" id="IPR007844">
    <property type="entry name" value="AsmA"/>
</dbReference>
<reference evidence="3" key="1">
    <citation type="journal article" date="2014" name="Int. J. Syst. Evol. Microbiol.">
        <title>Complete genome sequence of Corynebacterium casei LMG S-19264T (=DSM 44701T), isolated from a smear-ripened cheese.</title>
        <authorList>
            <consortium name="US DOE Joint Genome Institute (JGI-PGF)"/>
            <person name="Walter F."/>
            <person name="Albersmeier A."/>
            <person name="Kalinowski J."/>
            <person name="Ruckert C."/>
        </authorList>
    </citation>
    <scope>NUCLEOTIDE SEQUENCE</scope>
    <source>
        <strain evidence="3">CGMCC 1.15254</strain>
    </source>
</reference>
<protein>
    <recommendedName>
        <fullName evidence="2">AsmA domain-containing protein</fullName>
    </recommendedName>
</protein>
<keyword evidence="1" id="KW-1133">Transmembrane helix</keyword>
<dbReference type="Proteomes" id="UP000632498">
    <property type="component" value="Unassembled WGS sequence"/>
</dbReference>
<comment type="caution">
    <text evidence="3">The sequence shown here is derived from an EMBL/GenBank/DDBJ whole genome shotgun (WGS) entry which is preliminary data.</text>
</comment>